<dbReference type="Gene3D" id="3.40.50.1010">
    <property type="entry name" value="5'-nuclease"/>
    <property type="match status" value="1"/>
</dbReference>
<evidence type="ECO:0000313" key="4">
    <source>
        <dbReference type="EMBL" id="CUM59093.1"/>
    </source>
</evidence>
<gene>
    <name evidence="3" type="ORF">PANO66_03160</name>
    <name evidence="4" type="ORF">PLAM_1126</name>
</gene>
<dbReference type="Proteomes" id="UP001153761">
    <property type="component" value="Chromosome"/>
</dbReference>
<dbReference type="InterPro" id="IPR002716">
    <property type="entry name" value="PIN_dom"/>
</dbReference>
<protein>
    <submittedName>
        <fullName evidence="4">PilT protein domain protein</fullName>
    </submittedName>
</protein>
<dbReference type="PANTHER" id="PTHR35901:SF1">
    <property type="entry name" value="EXONUCLEASE VAPC9"/>
    <property type="match status" value="1"/>
</dbReference>
<accession>A0A1J1JD87</accession>
<sequence length="145" mass="16523">MSTFVVDANVAVKWVLSEIHSEIAQCLLDDAHELLVPDFFFSEIGNILWKRVRRGETTLELAQNDLTILIGGDLKIYPSQSLMPMALEIAVRVDQAIYDCVYLSLAVTNKCQMVTADERFYNAIYRDVLSAHVCWIENFPSYESQ</sequence>
<reference evidence="4" key="1">
    <citation type="submission" date="2015-09" db="EMBL/GenBank/DDBJ databases">
        <authorList>
            <person name="Jackson K.R."/>
            <person name="Lunt B.L."/>
            <person name="Fisher J.N.B."/>
            <person name="Gardner A.V."/>
            <person name="Bailey M.E."/>
            <person name="Deus L.M."/>
            <person name="Earl A.S."/>
            <person name="Gibby P.D."/>
            <person name="Hartmann K.A."/>
            <person name="Liu J.E."/>
            <person name="Manci A.M."/>
            <person name="Nielsen D.A."/>
            <person name="Solomon M.B."/>
            <person name="Breakwell D.P."/>
            <person name="Burnett S.H."/>
            <person name="Grose J.H."/>
        </authorList>
    </citation>
    <scope>NUCLEOTIDE SEQUENCE</scope>
    <source>
        <strain evidence="4">7805</strain>
    </source>
</reference>
<dbReference type="EMBL" id="LR882963">
    <property type="protein sequence ID" value="CAD5959170.1"/>
    <property type="molecule type" value="Genomic_DNA"/>
</dbReference>
<name>A0A1J1JD87_PLAAG</name>
<proteinExistence type="predicted"/>
<dbReference type="InterPro" id="IPR029060">
    <property type="entry name" value="PIN-like_dom_sf"/>
</dbReference>
<dbReference type="RefSeq" id="WP_235760355.1">
    <property type="nucleotide sequence ID" value="NZ_JBIIEP010000046.1"/>
</dbReference>
<dbReference type="Pfam" id="PF01850">
    <property type="entry name" value="PIN"/>
    <property type="match status" value="1"/>
</dbReference>
<evidence type="ECO:0000259" key="2">
    <source>
        <dbReference type="Pfam" id="PF01850"/>
    </source>
</evidence>
<reference evidence="3" key="2">
    <citation type="submission" date="2020-09" db="EMBL/GenBank/DDBJ databases">
        <authorList>
            <person name="Blom J."/>
        </authorList>
    </citation>
    <scope>NUCLEOTIDE SEQUENCE</scope>
    <source>
        <strain evidence="3">No.66</strain>
    </source>
</reference>
<dbReference type="SUPFAM" id="SSF88723">
    <property type="entry name" value="PIN domain-like"/>
    <property type="match status" value="1"/>
</dbReference>
<organism evidence="4">
    <name type="scientific">Planktothrix agardhii</name>
    <name type="common">Oscillatoria agardhii</name>
    <dbReference type="NCBI Taxonomy" id="1160"/>
    <lineage>
        <taxon>Bacteria</taxon>
        <taxon>Bacillati</taxon>
        <taxon>Cyanobacteriota</taxon>
        <taxon>Cyanophyceae</taxon>
        <taxon>Oscillatoriophycideae</taxon>
        <taxon>Oscillatoriales</taxon>
        <taxon>Microcoleaceae</taxon>
        <taxon>Planktothrix</taxon>
    </lineage>
</organism>
<dbReference type="InterPro" id="IPR051619">
    <property type="entry name" value="TypeII_TA_RNase_PINc/VapC"/>
</dbReference>
<dbReference type="PANTHER" id="PTHR35901">
    <property type="entry name" value="RIBONUCLEASE VAPC3"/>
    <property type="match status" value="1"/>
</dbReference>
<evidence type="ECO:0000256" key="1">
    <source>
        <dbReference type="ARBA" id="ARBA00022842"/>
    </source>
</evidence>
<evidence type="ECO:0000313" key="3">
    <source>
        <dbReference type="EMBL" id="CAD5959170.1"/>
    </source>
</evidence>
<dbReference type="EMBL" id="LO018304">
    <property type="protein sequence ID" value="CUM59093.1"/>
    <property type="molecule type" value="Genomic_DNA"/>
</dbReference>
<dbReference type="CDD" id="cd09873">
    <property type="entry name" value="PIN_Pae0151-like"/>
    <property type="match status" value="1"/>
</dbReference>
<keyword evidence="1" id="KW-0460">Magnesium</keyword>
<dbReference type="InterPro" id="IPR044153">
    <property type="entry name" value="PIN_Pae0151-like"/>
</dbReference>
<feature type="domain" description="PIN" evidence="2">
    <location>
        <begin position="5"/>
        <end position="122"/>
    </location>
</feature>
<dbReference type="AlphaFoldDB" id="A0A1J1JD87"/>